<organism evidence="1 2">
    <name type="scientific">Citrullus colocynthis</name>
    <name type="common">colocynth</name>
    <dbReference type="NCBI Taxonomy" id="252529"/>
    <lineage>
        <taxon>Eukaryota</taxon>
        <taxon>Viridiplantae</taxon>
        <taxon>Streptophyta</taxon>
        <taxon>Embryophyta</taxon>
        <taxon>Tracheophyta</taxon>
        <taxon>Spermatophyta</taxon>
        <taxon>Magnoliopsida</taxon>
        <taxon>eudicotyledons</taxon>
        <taxon>Gunneridae</taxon>
        <taxon>Pentapetalae</taxon>
        <taxon>rosids</taxon>
        <taxon>fabids</taxon>
        <taxon>Cucurbitales</taxon>
        <taxon>Cucurbitaceae</taxon>
        <taxon>Benincaseae</taxon>
        <taxon>Citrullus</taxon>
    </lineage>
</organism>
<proteinExistence type="predicted"/>
<gene>
    <name evidence="1" type="ORF">CITCOLO1_LOCUS5325</name>
</gene>
<protein>
    <submittedName>
        <fullName evidence="1">Uncharacterized protein</fullName>
    </submittedName>
</protein>
<evidence type="ECO:0000313" key="1">
    <source>
        <dbReference type="EMBL" id="CAK9313598.1"/>
    </source>
</evidence>
<accession>A0ABP0Y3R1</accession>
<dbReference type="EMBL" id="OZ021745">
    <property type="protein sequence ID" value="CAK9313598.1"/>
    <property type="molecule type" value="Genomic_DNA"/>
</dbReference>
<evidence type="ECO:0000313" key="2">
    <source>
        <dbReference type="Proteomes" id="UP001642487"/>
    </source>
</evidence>
<reference evidence="1 2" key="1">
    <citation type="submission" date="2024-03" db="EMBL/GenBank/DDBJ databases">
        <authorList>
            <person name="Gkanogiannis A."/>
            <person name="Becerra Lopez-Lavalle L."/>
        </authorList>
    </citation>
    <scope>NUCLEOTIDE SEQUENCE [LARGE SCALE GENOMIC DNA]</scope>
</reference>
<sequence>MTLEGNMIPPKSEPPPFRKAQTFQDRELLSWFAATAARAWFKYLTIALQLVTGGRQDHAASRFIFKKPSGHSKFSLRLHQQHSKSRHSDVPHLQWGTHECVRPPEEGQERDSTDLNGPKQRTPTMYPFKITILGGPNLGQAFSYRSVPFNSRMWVMSPIEITILGEHLYGSKQSYPQAQRLHRDKMISDDLYALASSPIDCA</sequence>
<dbReference type="Proteomes" id="UP001642487">
    <property type="component" value="Chromosome 11"/>
</dbReference>
<name>A0ABP0Y3R1_9ROSI</name>
<keyword evidence="2" id="KW-1185">Reference proteome</keyword>